<comment type="caution">
    <text evidence="1">The sequence shown here is derived from an EMBL/GenBank/DDBJ whole genome shotgun (WGS) entry which is preliminary data.</text>
</comment>
<evidence type="ECO:0000313" key="2">
    <source>
        <dbReference type="Proteomes" id="UP001056120"/>
    </source>
</evidence>
<gene>
    <name evidence="1" type="ORF">L1987_75623</name>
</gene>
<reference evidence="2" key="1">
    <citation type="journal article" date="2022" name="Mol. Ecol. Resour.">
        <title>The genomes of chicory, endive, great burdock and yacon provide insights into Asteraceae palaeo-polyploidization history and plant inulin production.</title>
        <authorList>
            <person name="Fan W."/>
            <person name="Wang S."/>
            <person name="Wang H."/>
            <person name="Wang A."/>
            <person name="Jiang F."/>
            <person name="Liu H."/>
            <person name="Zhao H."/>
            <person name="Xu D."/>
            <person name="Zhang Y."/>
        </authorList>
    </citation>
    <scope>NUCLEOTIDE SEQUENCE [LARGE SCALE GENOMIC DNA]</scope>
    <source>
        <strain evidence="2">cv. Yunnan</strain>
    </source>
</reference>
<protein>
    <submittedName>
        <fullName evidence="1">Uncharacterized protein</fullName>
    </submittedName>
</protein>
<dbReference type="EMBL" id="CM042042">
    <property type="protein sequence ID" value="KAI3705386.1"/>
    <property type="molecule type" value="Genomic_DNA"/>
</dbReference>
<organism evidence="1 2">
    <name type="scientific">Smallanthus sonchifolius</name>
    <dbReference type="NCBI Taxonomy" id="185202"/>
    <lineage>
        <taxon>Eukaryota</taxon>
        <taxon>Viridiplantae</taxon>
        <taxon>Streptophyta</taxon>
        <taxon>Embryophyta</taxon>
        <taxon>Tracheophyta</taxon>
        <taxon>Spermatophyta</taxon>
        <taxon>Magnoliopsida</taxon>
        <taxon>eudicotyledons</taxon>
        <taxon>Gunneridae</taxon>
        <taxon>Pentapetalae</taxon>
        <taxon>asterids</taxon>
        <taxon>campanulids</taxon>
        <taxon>Asterales</taxon>
        <taxon>Asteraceae</taxon>
        <taxon>Asteroideae</taxon>
        <taxon>Heliantheae alliance</taxon>
        <taxon>Millerieae</taxon>
        <taxon>Smallanthus</taxon>
    </lineage>
</organism>
<accession>A0ACB9A772</accession>
<reference evidence="1 2" key="2">
    <citation type="journal article" date="2022" name="Mol. Ecol. Resour.">
        <title>The genomes of chicory, endive, great burdock and yacon provide insights into Asteraceae paleo-polyploidization history and plant inulin production.</title>
        <authorList>
            <person name="Fan W."/>
            <person name="Wang S."/>
            <person name="Wang H."/>
            <person name="Wang A."/>
            <person name="Jiang F."/>
            <person name="Liu H."/>
            <person name="Zhao H."/>
            <person name="Xu D."/>
            <person name="Zhang Y."/>
        </authorList>
    </citation>
    <scope>NUCLEOTIDE SEQUENCE [LARGE SCALE GENOMIC DNA]</scope>
    <source>
        <strain evidence="2">cv. Yunnan</strain>
        <tissue evidence="1">Leaves</tissue>
    </source>
</reference>
<sequence length="838" mass="92896">MGTNHSALWYTNFNGVVIDTCTKKEAKEASNDDISSEVSNPNVSPRDNSSSFQTVNSQPDGKLVMKDQVVCGEITSACSGNSSSEGNSIQEEHGTNDTYGMVSTSHVVIEVPKHVSTSSGIRKITFKFSKQKEDYDNSASALKRMGSDFVNGTRKVPRLTHISEQGLHEPGDSFLYPTSVERMLGNVVPDNYPTTVKRLLSTRILEGAKVKYISASGELIGIVKDGGYLCGCATCNFSNVLRAHEFEEHAGGKTRHPNNHIYLENGKPIYSIIQAMKTVPLSTVDEAIKNVAGSSVNEEFLQVWKGSLQRHMDRAKIDSSHHMKLMNLYHSTPSHVREDGSNPYYCYRKSFALETKATGNETLKERKCVFKKPKSYTSSTALETKRSAEGGQKKRDNDLHRLLFMPNGLPDGTELAYYARGKKILDGYKQGNGIVCSHCDTEISPSQFEAHAGWAAKRQPYRHIYIPNGLTLHDIVMLLANGQSITTSNSDDMCEVCGDRGELVICDGCPRAFHAACLELEGVSSEDWHCPYCRESVGSGRKTAAESRPIVIRLTRVVKVREYETGGCVICRAHDFSVAEFDDRTVMLCDQCEKEHHVGCLRESGRCDLKALPLDKWFCCNHCDMIHGAIQDVVVNGAAVVSGSVLSTINKKHIEKGVLSRTPNEIRWRMLSGKSRYPEHLPLLSRAAAIFRECFDPIVAKSGRDLIPVMVYGRNISGQEFGGIYCVVLMAGPLVVSAGLLRIFGREVAELPLVATSRQHQGKGYFQALFFCIEELLQSLGVELLVLPAAEEAESIWTKKLGFRKMTDERYSEYSRDIQLTIFKGTSMLEKELRASTL</sequence>
<proteinExistence type="predicted"/>
<keyword evidence="2" id="KW-1185">Reference proteome</keyword>
<evidence type="ECO:0000313" key="1">
    <source>
        <dbReference type="EMBL" id="KAI3705386.1"/>
    </source>
</evidence>
<dbReference type="Proteomes" id="UP001056120">
    <property type="component" value="Linkage Group LG25"/>
</dbReference>
<name>A0ACB9A772_9ASTR</name>